<dbReference type="KEGG" id="lcre:Pla8534_63950"/>
<organism evidence="1 2">
    <name type="scientific">Lignipirellula cremea</name>
    <dbReference type="NCBI Taxonomy" id="2528010"/>
    <lineage>
        <taxon>Bacteria</taxon>
        <taxon>Pseudomonadati</taxon>
        <taxon>Planctomycetota</taxon>
        <taxon>Planctomycetia</taxon>
        <taxon>Pirellulales</taxon>
        <taxon>Pirellulaceae</taxon>
        <taxon>Lignipirellula</taxon>
    </lineage>
</organism>
<dbReference type="Proteomes" id="UP000317648">
    <property type="component" value="Chromosome"/>
</dbReference>
<evidence type="ECO:0000313" key="1">
    <source>
        <dbReference type="EMBL" id="QDU98526.1"/>
    </source>
</evidence>
<evidence type="ECO:0000313" key="2">
    <source>
        <dbReference type="Proteomes" id="UP000317648"/>
    </source>
</evidence>
<accession>A0A518E356</accession>
<dbReference type="EMBL" id="CP036433">
    <property type="protein sequence ID" value="QDU98526.1"/>
    <property type="molecule type" value="Genomic_DNA"/>
</dbReference>
<dbReference type="Pfam" id="PF14070">
    <property type="entry name" value="YjfB_motility"/>
    <property type="match status" value="1"/>
</dbReference>
<dbReference type="AlphaFoldDB" id="A0A518E356"/>
<keyword evidence="2" id="KW-1185">Reference proteome</keyword>
<dbReference type="InterPro" id="IPR025906">
    <property type="entry name" value="YjfB_motility"/>
</dbReference>
<gene>
    <name evidence="1" type="ORF">Pla8534_63950</name>
</gene>
<sequence length="69" mass="6919">MSAIPGPVASVIQAQQQALSSQIGVAVLGKQQDAAQQQGAAIVELLQAAGQISSPSSDPNVGRKLDTHG</sequence>
<protein>
    <recommendedName>
        <fullName evidence="3">Motility protein</fullName>
    </recommendedName>
</protein>
<evidence type="ECO:0008006" key="3">
    <source>
        <dbReference type="Google" id="ProtNLM"/>
    </source>
</evidence>
<reference evidence="1 2" key="1">
    <citation type="submission" date="2019-02" db="EMBL/GenBank/DDBJ databases">
        <title>Deep-cultivation of Planctomycetes and their phenomic and genomic characterization uncovers novel biology.</title>
        <authorList>
            <person name="Wiegand S."/>
            <person name="Jogler M."/>
            <person name="Boedeker C."/>
            <person name="Pinto D."/>
            <person name="Vollmers J."/>
            <person name="Rivas-Marin E."/>
            <person name="Kohn T."/>
            <person name="Peeters S.H."/>
            <person name="Heuer A."/>
            <person name="Rast P."/>
            <person name="Oberbeckmann S."/>
            <person name="Bunk B."/>
            <person name="Jeske O."/>
            <person name="Meyerdierks A."/>
            <person name="Storesund J.E."/>
            <person name="Kallscheuer N."/>
            <person name="Luecker S."/>
            <person name="Lage O.M."/>
            <person name="Pohl T."/>
            <person name="Merkel B.J."/>
            <person name="Hornburger P."/>
            <person name="Mueller R.-W."/>
            <person name="Bruemmer F."/>
            <person name="Labrenz M."/>
            <person name="Spormann A.M."/>
            <person name="Op den Camp H."/>
            <person name="Overmann J."/>
            <person name="Amann R."/>
            <person name="Jetten M.S.M."/>
            <person name="Mascher T."/>
            <person name="Medema M.H."/>
            <person name="Devos D.P."/>
            <person name="Kaster A.-K."/>
            <person name="Ovreas L."/>
            <person name="Rohde M."/>
            <person name="Galperin M.Y."/>
            <person name="Jogler C."/>
        </authorList>
    </citation>
    <scope>NUCLEOTIDE SEQUENCE [LARGE SCALE GENOMIC DNA]</scope>
    <source>
        <strain evidence="1 2">Pla85_3_4</strain>
    </source>
</reference>
<proteinExistence type="predicted"/>
<dbReference type="RefSeq" id="WP_145057855.1">
    <property type="nucleotide sequence ID" value="NZ_CP036433.1"/>
</dbReference>
<name>A0A518E356_9BACT</name>